<feature type="transmembrane region" description="Helical" evidence="1">
    <location>
        <begin position="21"/>
        <end position="52"/>
    </location>
</feature>
<proteinExistence type="predicted"/>
<feature type="transmembrane region" description="Helical" evidence="1">
    <location>
        <begin position="72"/>
        <end position="93"/>
    </location>
</feature>
<dbReference type="InterPro" id="IPR023829">
    <property type="entry name" value="PGA_PgaD"/>
</dbReference>
<protein>
    <submittedName>
        <fullName evidence="2">Poly-beta-1,6-N-acetyl-D-glucosamine biosynthesis protein PgaD</fullName>
    </submittedName>
</protein>
<dbReference type="Pfam" id="PF13994">
    <property type="entry name" value="PgaD"/>
    <property type="match status" value="1"/>
</dbReference>
<keyword evidence="1" id="KW-1133">Transmembrane helix</keyword>
<dbReference type="NCBIfam" id="TIGR03940">
    <property type="entry name" value="PGA_PgaD"/>
    <property type="match status" value="1"/>
</dbReference>
<dbReference type="AlphaFoldDB" id="A0A261QZ19"/>
<reference evidence="3" key="1">
    <citation type="submission" date="2017-05" db="EMBL/GenBank/DDBJ databases">
        <title>Complete and WGS of Bordetella genogroups.</title>
        <authorList>
            <person name="Spilker T."/>
            <person name="Lipuma J."/>
        </authorList>
    </citation>
    <scope>NUCLEOTIDE SEQUENCE [LARGE SCALE GENOMIC DNA]</scope>
    <source>
        <strain evidence="3">AU18089</strain>
    </source>
</reference>
<evidence type="ECO:0000256" key="1">
    <source>
        <dbReference type="SAM" id="Phobius"/>
    </source>
</evidence>
<evidence type="ECO:0000313" key="3">
    <source>
        <dbReference type="Proteomes" id="UP000216947"/>
    </source>
</evidence>
<sequence>MGEPGSRHQGTYIMILRTQRSFLALCVDRTLTILAWIGFCYLIAGGVAAVLLEGPDAGPSEAWARLLPTLDTLLAYVAGALVASAVLVGWARYNRMRYGRLCRRAAGGELHDWHCLLAFCASPAQLKQLQECPLGIVHHDPDGLVSAVEAPGARLVLVSDAA</sequence>
<gene>
    <name evidence="2" type="ORF">CAL19_13075</name>
</gene>
<organism evidence="2 3">
    <name type="scientific">Bordetella genomosp. 7</name>
    <dbReference type="NCBI Taxonomy" id="1416805"/>
    <lineage>
        <taxon>Bacteria</taxon>
        <taxon>Pseudomonadati</taxon>
        <taxon>Pseudomonadota</taxon>
        <taxon>Betaproteobacteria</taxon>
        <taxon>Burkholderiales</taxon>
        <taxon>Alcaligenaceae</taxon>
        <taxon>Bordetella</taxon>
    </lineage>
</organism>
<keyword evidence="1" id="KW-0472">Membrane</keyword>
<keyword evidence="3" id="KW-1185">Reference proteome</keyword>
<accession>A0A261QZ19</accession>
<dbReference type="EMBL" id="NEVK01000006">
    <property type="protein sequence ID" value="OZI18004.1"/>
    <property type="molecule type" value="Genomic_DNA"/>
</dbReference>
<evidence type="ECO:0000313" key="2">
    <source>
        <dbReference type="EMBL" id="OZI18004.1"/>
    </source>
</evidence>
<dbReference type="GO" id="GO:0043709">
    <property type="term" value="P:cell adhesion involved in single-species biofilm formation"/>
    <property type="evidence" value="ECO:0007669"/>
    <property type="project" value="InterPro"/>
</dbReference>
<name>A0A261QZ19_9BORD</name>
<dbReference type="Proteomes" id="UP000216947">
    <property type="component" value="Unassembled WGS sequence"/>
</dbReference>
<keyword evidence="1" id="KW-0812">Transmembrane</keyword>
<comment type="caution">
    <text evidence="2">The sequence shown here is derived from an EMBL/GenBank/DDBJ whole genome shotgun (WGS) entry which is preliminary data.</text>
</comment>